<sequence>MASNRMPSKYVRKTNTAGWTEETLQKALEAIDSGRKIREVSRSFNIHEATLRARRRTNNRFGPSRIFNVDETGISTVQKPAKQLGPKGVKQFGSKISWERGKNVTAICAMSASGSFVPPLLIFPRKRMSPTLAKHGPVDGIYAVTDNGWSNEKCFLQWLEHFKFHVNSNLENPVLLLLDNHYSHISLPIYNYCKGNGIVMLSIPPHTSHRLQPLDTSFFGPFKGAFNKECDLFLKTGKQEKITFADLAEIFNNAYVKIATMEKAISGFNSTGIYPFNPDKFTKEDFEAASQYLPTICDDLDSTNEVDSAPSTSSLLTSVPSTSGLATSVSSTSGLSTSVPSTSGLSISHQSRIKGKSRLSVLPKEKVTIAELSPLPSYSGKGKTKKK</sequence>
<dbReference type="PANTHER" id="PTHR19303">
    <property type="entry name" value="TRANSPOSON"/>
    <property type="match status" value="1"/>
</dbReference>
<evidence type="ECO:0000313" key="4">
    <source>
        <dbReference type="Proteomes" id="UP000504635"/>
    </source>
</evidence>
<feature type="region of interest" description="Disordered" evidence="2">
    <location>
        <begin position="328"/>
        <end position="350"/>
    </location>
</feature>
<evidence type="ECO:0000259" key="3">
    <source>
        <dbReference type="Pfam" id="PF03184"/>
    </source>
</evidence>
<feature type="domain" description="DDE-1" evidence="3">
    <location>
        <begin position="104"/>
        <end position="229"/>
    </location>
</feature>
<accession>A0A6J2YR01</accession>
<name>A0A6J2YR01_SITOR</name>
<dbReference type="InterPro" id="IPR009057">
    <property type="entry name" value="Homeodomain-like_sf"/>
</dbReference>
<keyword evidence="4" id="KW-1185">Reference proteome</keyword>
<dbReference type="InterPro" id="IPR004875">
    <property type="entry name" value="DDE_SF_endonuclease_dom"/>
</dbReference>
<feature type="compositionally biased region" description="Low complexity" evidence="2">
    <location>
        <begin position="308"/>
        <end position="323"/>
    </location>
</feature>
<dbReference type="KEGG" id="soy:115890410"/>
<gene>
    <name evidence="5" type="primary">LOC115890410</name>
</gene>
<dbReference type="InParanoid" id="A0A6J2YR01"/>
<protein>
    <submittedName>
        <fullName evidence="5">Tigger transposable element-derived protein 6-like</fullName>
    </submittedName>
</protein>
<dbReference type="InterPro" id="IPR050863">
    <property type="entry name" value="CenT-Element_Derived"/>
</dbReference>
<feature type="region of interest" description="Disordered" evidence="2">
    <location>
        <begin position="304"/>
        <end position="323"/>
    </location>
</feature>
<dbReference type="InterPro" id="IPR036397">
    <property type="entry name" value="RNaseH_sf"/>
</dbReference>
<dbReference type="GeneID" id="115890410"/>
<reference evidence="5" key="1">
    <citation type="submission" date="2025-08" db="UniProtKB">
        <authorList>
            <consortium name="RefSeq"/>
        </authorList>
    </citation>
    <scope>IDENTIFICATION</scope>
    <source>
        <tissue evidence="5">Gonads</tissue>
    </source>
</reference>
<dbReference type="GO" id="GO:0003677">
    <property type="term" value="F:DNA binding"/>
    <property type="evidence" value="ECO:0007669"/>
    <property type="project" value="TreeGrafter"/>
</dbReference>
<dbReference type="Proteomes" id="UP000504635">
    <property type="component" value="Unplaced"/>
</dbReference>
<dbReference type="OrthoDB" id="6775047at2759"/>
<dbReference type="SUPFAM" id="SSF46689">
    <property type="entry name" value="Homeodomain-like"/>
    <property type="match status" value="1"/>
</dbReference>
<dbReference type="Gene3D" id="3.30.420.10">
    <property type="entry name" value="Ribonuclease H-like superfamily/Ribonuclease H"/>
    <property type="match status" value="1"/>
</dbReference>
<dbReference type="GO" id="GO:0005634">
    <property type="term" value="C:nucleus"/>
    <property type="evidence" value="ECO:0007669"/>
    <property type="project" value="UniProtKB-SubCell"/>
</dbReference>
<organism evidence="4 5">
    <name type="scientific">Sitophilus oryzae</name>
    <name type="common">Rice weevil</name>
    <name type="synonym">Curculio oryzae</name>
    <dbReference type="NCBI Taxonomy" id="7048"/>
    <lineage>
        <taxon>Eukaryota</taxon>
        <taxon>Metazoa</taxon>
        <taxon>Ecdysozoa</taxon>
        <taxon>Arthropoda</taxon>
        <taxon>Hexapoda</taxon>
        <taxon>Insecta</taxon>
        <taxon>Pterygota</taxon>
        <taxon>Neoptera</taxon>
        <taxon>Endopterygota</taxon>
        <taxon>Coleoptera</taxon>
        <taxon>Polyphaga</taxon>
        <taxon>Cucujiformia</taxon>
        <taxon>Curculionidae</taxon>
        <taxon>Dryophthorinae</taxon>
        <taxon>Sitophilus</taxon>
    </lineage>
</organism>
<dbReference type="PANTHER" id="PTHR19303:SF74">
    <property type="entry name" value="POGO TRANSPOSABLE ELEMENT WITH KRAB DOMAIN"/>
    <property type="match status" value="1"/>
</dbReference>
<dbReference type="Pfam" id="PF03184">
    <property type="entry name" value="DDE_1"/>
    <property type="match status" value="1"/>
</dbReference>
<evidence type="ECO:0000313" key="5">
    <source>
        <dbReference type="RefSeq" id="XP_030766498.1"/>
    </source>
</evidence>
<proteinExistence type="predicted"/>
<feature type="compositionally biased region" description="Low complexity" evidence="2">
    <location>
        <begin position="328"/>
        <end position="346"/>
    </location>
</feature>
<evidence type="ECO:0000256" key="2">
    <source>
        <dbReference type="SAM" id="MobiDB-lite"/>
    </source>
</evidence>
<dbReference type="RefSeq" id="XP_030766498.1">
    <property type="nucleotide sequence ID" value="XM_030910638.1"/>
</dbReference>
<comment type="subcellular location">
    <subcellularLocation>
        <location evidence="1">Nucleus</location>
    </subcellularLocation>
</comment>
<dbReference type="AlphaFoldDB" id="A0A6J2YR01"/>
<evidence type="ECO:0000256" key="1">
    <source>
        <dbReference type="ARBA" id="ARBA00004123"/>
    </source>
</evidence>